<evidence type="ECO:0000256" key="1">
    <source>
        <dbReference type="SAM" id="SignalP"/>
    </source>
</evidence>
<proteinExistence type="predicted"/>
<feature type="chain" id="PRO_5042245057" description="EGF-like domain-containing protein" evidence="1">
    <location>
        <begin position="16"/>
        <end position="107"/>
    </location>
</feature>
<protein>
    <recommendedName>
        <fullName evidence="4">EGF-like domain-containing protein</fullName>
    </recommendedName>
</protein>
<evidence type="ECO:0000313" key="3">
    <source>
        <dbReference type="Proteomes" id="UP001187682"/>
    </source>
</evidence>
<comment type="caution">
    <text evidence="2">The sequence shown here is derived from an EMBL/GenBank/DDBJ whole genome shotgun (WGS) entry which is preliminary data.</text>
</comment>
<evidence type="ECO:0008006" key="4">
    <source>
        <dbReference type="Google" id="ProtNLM"/>
    </source>
</evidence>
<accession>A0AAE8MRD8</accession>
<reference evidence="2" key="1">
    <citation type="submission" date="2018-03" db="EMBL/GenBank/DDBJ databases">
        <authorList>
            <person name="Guldener U."/>
        </authorList>
    </citation>
    <scope>NUCLEOTIDE SEQUENCE</scope>
</reference>
<keyword evidence="1" id="KW-0732">Signal</keyword>
<name>A0AAE8MRD8_9PEZI</name>
<evidence type="ECO:0000313" key="2">
    <source>
        <dbReference type="EMBL" id="SPN98672.1"/>
    </source>
</evidence>
<gene>
    <name evidence="2" type="ORF">DNG_01716</name>
</gene>
<feature type="signal peptide" evidence="1">
    <location>
        <begin position="1"/>
        <end position="15"/>
    </location>
</feature>
<organism evidence="2 3">
    <name type="scientific">Cephalotrichum gorgonifer</name>
    <dbReference type="NCBI Taxonomy" id="2041049"/>
    <lineage>
        <taxon>Eukaryota</taxon>
        <taxon>Fungi</taxon>
        <taxon>Dikarya</taxon>
        <taxon>Ascomycota</taxon>
        <taxon>Pezizomycotina</taxon>
        <taxon>Sordariomycetes</taxon>
        <taxon>Hypocreomycetidae</taxon>
        <taxon>Microascales</taxon>
        <taxon>Microascaceae</taxon>
        <taxon>Cephalotrichum</taxon>
    </lineage>
</organism>
<dbReference type="AlphaFoldDB" id="A0AAE8MRD8"/>
<dbReference type="EMBL" id="ONZQ02000002">
    <property type="protein sequence ID" value="SPN98672.1"/>
    <property type="molecule type" value="Genomic_DNA"/>
</dbReference>
<sequence length="107" mass="11025">MLPTLVLSLLPIVLAGPLSTPTPTAPKEYPNCGGIAPTPGVCAEPAVCIPDPRTKLTPVVRPNICVEPIFCGGFAGFKCEDGLTCYDDPRDSCDPKHGGADCGGICL</sequence>
<dbReference type="Proteomes" id="UP001187682">
    <property type="component" value="Unassembled WGS sequence"/>
</dbReference>
<keyword evidence="3" id="KW-1185">Reference proteome</keyword>